<feature type="compositionally biased region" description="Polar residues" evidence="1">
    <location>
        <begin position="29"/>
        <end position="43"/>
    </location>
</feature>
<protein>
    <submittedName>
        <fullName evidence="2">Uncharacterized protein</fullName>
    </submittedName>
</protein>
<evidence type="ECO:0000313" key="2">
    <source>
        <dbReference type="EMBL" id="CAK7344319.1"/>
    </source>
</evidence>
<organism evidence="2 3">
    <name type="scientific">Dovyalis caffra</name>
    <dbReference type="NCBI Taxonomy" id="77055"/>
    <lineage>
        <taxon>Eukaryota</taxon>
        <taxon>Viridiplantae</taxon>
        <taxon>Streptophyta</taxon>
        <taxon>Embryophyta</taxon>
        <taxon>Tracheophyta</taxon>
        <taxon>Spermatophyta</taxon>
        <taxon>Magnoliopsida</taxon>
        <taxon>eudicotyledons</taxon>
        <taxon>Gunneridae</taxon>
        <taxon>Pentapetalae</taxon>
        <taxon>rosids</taxon>
        <taxon>fabids</taxon>
        <taxon>Malpighiales</taxon>
        <taxon>Salicaceae</taxon>
        <taxon>Flacourtieae</taxon>
        <taxon>Dovyalis</taxon>
    </lineage>
</organism>
<gene>
    <name evidence="2" type="ORF">DCAF_LOCUS17732</name>
</gene>
<dbReference type="Proteomes" id="UP001314170">
    <property type="component" value="Unassembled WGS sequence"/>
</dbReference>
<accession>A0AAV1S3H9</accession>
<name>A0AAV1S3H9_9ROSI</name>
<dbReference type="EMBL" id="CAWUPB010001161">
    <property type="protein sequence ID" value="CAK7344319.1"/>
    <property type="molecule type" value="Genomic_DNA"/>
</dbReference>
<feature type="region of interest" description="Disordered" evidence="1">
    <location>
        <begin position="1"/>
        <end position="58"/>
    </location>
</feature>
<evidence type="ECO:0000256" key="1">
    <source>
        <dbReference type="SAM" id="MobiDB-lite"/>
    </source>
</evidence>
<proteinExistence type="predicted"/>
<dbReference type="AlphaFoldDB" id="A0AAV1S3H9"/>
<keyword evidence="3" id="KW-1185">Reference proteome</keyword>
<feature type="compositionally biased region" description="Basic and acidic residues" evidence="1">
    <location>
        <begin position="1"/>
        <end position="28"/>
    </location>
</feature>
<evidence type="ECO:0000313" key="3">
    <source>
        <dbReference type="Proteomes" id="UP001314170"/>
    </source>
</evidence>
<reference evidence="2 3" key="1">
    <citation type="submission" date="2024-01" db="EMBL/GenBank/DDBJ databases">
        <authorList>
            <person name="Waweru B."/>
        </authorList>
    </citation>
    <scope>NUCLEOTIDE SEQUENCE [LARGE SCALE GENOMIC DNA]</scope>
</reference>
<comment type="caution">
    <text evidence="2">The sequence shown here is derived from an EMBL/GenBank/DDBJ whole genome shotgun (WGS) entry which is preliminary data.</text>
</comment>
<sequence>MQREGVKRTEEKAGEDNHENPVDREEYQIKSQSLHPQDQTTPRHSLPPHSRVSKSVDRDMYKKELGLFHVCNAQRKKTAKITTSSG</sequence>